<feature type="non-terminal residue" evidence="2">
    <location>
        <position position="182"/>
    </location>
</feature>
<evidence type="ECO:0000313" key="2">
    <source>
        <dbReference type="EMBL" id="RII86164.1"/>
    </source>
</evidence>
<accession>A0ABX9N1U1</accession>
<evidence type="ECO:0000313" key="3">
    <source>
        <dbReference type="Proteomes" id="UP000265355"/>
    </source>
</evidence>
<keyword evidence="3" id="KW-1185">Reference proteome</keyword>
<feature type="non-terminal residue" evidence="2">
    <location>
        <position position="1"/>
    </location>
</feature>
<feature type="transmembrane region" description="Helical" evidence="1">
    <location>
        <begin position="20"/>
        <end position="42"/>
    </location>
</feature>
<protein>
    <submittedName>
        <fullName evidence="2">Uncharacterized protein</fullName>
    </submittedName>
</protein>
<feature type="transmembrane region" description="Helical" evidence="1">
    <location>
        <begin position="122"/>
        <end position="140"/>
    </location>
</feature>
<reference evidence="2 3" key="1">
    <citation type="submission" date="2018-08" db="EMBL/GenBank/DDBJ databases">
        <title>Genome Sequence of Clavibacter michiganensis Subspecies type strains, and the Atypical Peach-Colored Strains Isolated from Tomato.</title>
        <authorList>
            <person name="Osdaghi E."/>
            <person name="Portier P."/>
            <person name="Briand M."/>
            <person name="Jacques M.-A."/>
        </authorList>
    </citation>
    <scope>NUCLEOTIDE SEQUENCE [LARGE SCALE GENOMIC DNA]</scope>
    <source>
        <strain evidence="2 3">CFBP 8216</strain>
    </source>
</reference>
<name>A0ABX9N1U1_9MICO</name>
<keyword evidence="1" id="KW-1133">Transmembrane helix</keyword>
<organism evidence="2 3">
    <name type="scientific">Clavibacter californiensis</name>
    <dbReference type="NCBI Taxonomy" id="1401995"/>
    <lineage>
        <taxon>Bacteria</taxon>
        <taxon>Bacillati</taxon>
        <taxon>Actinomycetota</taxon>
        <taxon>Actinomycetes</taxon>
        <taxon>Micrococcales</taxon>
        <taxon>Microbacteriaceae</taxon>
        <taxon>Clavibacter</taxon>
    </lineage>
</organism>
<sequence>TRRMPRSRAAALPDARERGILRVVGVATATAAVVAGAASAAAPDAVPALPLLVAAVASGAHAWALTRPASRADLLGHVTDGDADPHVTGEDAPPPAEAAVELVATHGGAGDTAPTPADPLRVLAASVAGVGASAAVPVTALMGGPALLTFCLQLVAAAVVAAALDVAARRLHDPVVAATSRV</sequence>
<dbReference type="EMBL" id="QWEE01000671">
    <property type="protein sequence ID" value="RII86164.1"/>
    <property type="molecule type" value="Genomic_DNA"/>
</dbReference>
<gene>
    <name evidence="2" type="ORF">DZF98_16865</name>
</gene>
<keyword evidence="1" id="KW-0812">Transmembrane</keyword>
<feature type="transmembrane region" description="Helical" evidence="1">
    <location>
        <begin position="146"/>
        <end position="164"/>
    </location>
</feature>
<evidence type="ECO:0000256" key="1">
    <source>
        <dbReference type="SAM" id="Phobius"/>
    </source>
</evidence>
<proteinExistence type="predicted"/>
<dbReference type="Proteomes" id="UP000265355">
    <property type="component" value="Unassembled WGS sequence"/>
</dbReference>
<comment type="caution">
    <text evidence="2">The sequence shown here is derived from an EMBL/GenBank/DDBJ whole genome shotgun (WGS) entry which is preliminary data.</text>
</comment>
<keyword evidence="1" id="KW-0472">Membrane</keyword>
<feature type="transmembrane region" description="Helical" evidence="1">
    <location>
        <begin position="48"/>
        <end position="65"/>
    </location>
</feature>